<evidence type="ECO:0000313" key="3">
    <source>
        <dbReference type="Proteomes" id="UP000011612"/>
    </source>
</evidence>
<proteinExistence type="predicted"/>
<feature type="region of interest" description="Disordered" evidence="1">
    <location>
        <begin position="96"/>
        <end position="115"/>
    </location>
</feature>
<evidence type="ECO:0000313" key="2">
    <source>
        <dbReference type="EMBL" id="ELZ88817.1"/>
    </source>
</evidence>
<protein>
    <recommendedName>
        <fullName evidence="4">ABM domain-containing protein</fullName>
    </recommendedName>
</protein>
<sequence>MSEIQLLRYRLKDGQRDRLYEWMDTVTSRRDEALATLQDETVYSEAAFLESRPDGEYVSFYMEAEALEAAAAAFEASTHDIDHQFKQLLSEVVAEEQPDEDIEPLYHLANPDRPS</sequence>
<evidence type="ECO:0008006" key="4">
    <source>
        <dbReference type="Google" id="ProtNLM"/>
    </source>
</evidence>
<dbReference type="STRING" id="1230453.C453_01100"/>
<evidence type="ECO:0000256" key="1">
    <source>
        <dbReference type="SAM" id="MobiDB-lite"/>
    </source>
</evidence>
<dbReference type="Proteomes" id="UP000011612">
    <property type="component" value="Unassembled WGS sequence"/>
</dbReference>
<comment type="caution">
    <text evidence="2">The sequence shown here is derived from an EMBL/GenBank/DDBJ whole genome shotgun (WGS) entry which is preliminary data.</text>
</comment>
<organism evidence="2 3">
    <name type="scientific">Haloferax elongans ATCC BAA-1513</name>
    <dbReference type="NCBI Taxonomy" id="1230453"/>
    <lineage>
        <taxon>Archaea</taxon>
        <taxon>Methanobacteriati</taxon>
        <taxon>Methanobacteriota</taxon>
        <taxon>Stenosarchaea group</taxon>
        <taxon>Halobacteria</taxon>
        <taxon>Halobacteriales</taxon>
        <taxon>Haloferacaceae</taxon>
        <taxon>Haloferax</taxon>
    </lineage>
</organism>
<gene>
    <name evidence="2" type="ORF">C453_01100</name>
</gene>
<dbReference type="InterPro" id="IPR046174">
    <property type="entry name" value="DUF6176"/>
</dbReference>
<dbReference type="PATRIC" id="fig|1230453.4.peg.197"/>
<name>M0HYN8_HALEO</name>
<dbReference type="RefSeq" id="WP_008322126.1">
    <property type="nucleotide sequence ID" value="NZ_AOLK01000005.1"/>
</dbReference>
<reference evidence="2 3" key="1">
    <citation type="journal article" date="2014" name="PLoS Genet.">
        <title>Phylogenetically driven sequencing of extremely halophilic archaea reveals strategies for static and dynamic osmo-response.</title>
        <authorList>
            <person name="Becker E.A."/>
            <person name="Seitzer P.M."/>
            <person name="Tritt A."/>
            <person name="Larsen D."/>
            <person name="Krusor M."/>
            <person name="Yao A.I."/>
            <person name="Wu D."/>
            <person name="Madern D."/>
            <person name="Eisen J.A."/>
            <person name="Darling A.E."/>
            <person name="Facciotti M.T."/>
        </authorList>
    </citation>
    <scope>NUCLEOTIDE SEQUENCE [LARGE SCALE GENOMIC DNA]</scope>
    <source>
        <strain evidence="2 3">ATCC BAA-1513</strain>
    </source>
</reference>
<keyword evidence="3" id="KW-1185">Reference proteome</keyword>
<dbReference type="EMBL" id="AOLK01000005">
    <property type="protein sequence ID" value="ELZ88817.1"/>
    <property type="molecule type" value="Genomic_DNA"/>
</dbReference>
<accession>M0HYN8</accession>
<dbReference type="AlphaFoldDB" id="M0HYN8"/>
<dbReference type="Pfam" id="PF19673">
    <property type="entry name" value="DUF6176"/>
    <property type="match status" value="1"/>
</dbReference>